<dbReference type="AlphaFoldDB" id="A0A3D9IP62"/>
<dbReference type="CDD" id="cd05289">
    <property type="entry name" value="MDR_like_2"/>
    <property type="match status" value="1"/>
</dbReference>
<dbReference type="InterPro" id="IPR013154">
    <property type="entry name" value="ADH-like_N"/>
</dbReference>
<dbReference type="InterPro" id="IPR011032">
    <property type="entry name" value="GroES-like_sf"/>
</dbReference>
<dbReference type="OrthoDB" id="9792162at2"/>
<gene>
    <name evidence="2" type="ORF">DFP95_104294</name>
</gene>
<dbReference type="Pfam" id="PF13602">
    <property type="entry name" value="ADH_zinc_N_2"/>
    <property type="match status" value="1"/>
</dbReference>
<dbReference type="EMBL" id="QRDY01000004">
    <property type="protein sequence ID" value="RED63299.1"/>
    <property type="molecule type" value="Genomic_DNA"/>
</dbReference>
<dbReference type="GO" id="GO:0016491">
    <property type="term" value="F:oxidoreductase activity"/>
    <property type="evidence" value="ECO:0007669"/>
    <property type="project" value="InterPro"/>
</dbReference>
<feature type="domain" description="Enoyl reductase (ER)" evidence="1">
    <location>
        <begin position="10"/>
        <end position="308"/>
    </location>
</feature>
<reference evidence="2 3" key="1">
    <citation type="submission" date="2018-07" db="EMBL/GenBank/DDBJ databases">
        <title>Genomic Encyclopedia of Type Strains, Phase III (KMG-III): the genomes of soil and plant-associated and newly described type strains.</title>
        <authorList>
            <person name="Whitman W."/>
        </authorList>
    </citation>
    <scope>NUCLEOTIDE SEQUENCE [LARGE SCALE GENOMIC DNA]</scope>
    <source>
        <strain evidence="2 3">CECT 8236</strain>
    </source>
</reference>
<dbReference type="SMART" id="SM00829">
    <property type="entry name" value="PKS_ER"/>
    <property type="match status" value="1"/>
</dbReference>
<dbReference type="RefSeq" id="WP_115992574.1">
    <property type="nucleotide sequence ID" value="NZ_QRDY01000004.1"/>
</dbReference>
<dbReference type="InterPro" id="IPR052733">
    <property type="entry name" value="Chloroplast_QOR"/>
</dbReference>
<dbReference type="SUPFAM" id="SSF51735">
    <property type="entry name" value="NAD(P)-binding Rossmann-fold domains"/>
    <property type="match status" value="1"/>
</dbReference>
<name>A0A3D9IP62_9BACL</name>
<dbReference type="Pfam" id="PF08240">
    <property type="entry name" value="ADH_N"/>
    <property type="match status" value="1"/>
</dbReference>
<keyword evidence="3" id="KW-1185">Reference proteome</keyword>
<dbReference type="PANTHER" id="PTHR44013">
    <property type="entry name" value="ZINC-TYPE ALCOHOL DEHYDROGENASE-LIKE PROTEIN C16A3.02C"/>
    <property type="match status" value="1"/>
</dbReference>
<proteinExistence type="predicted"/>
<evidence type="ECO:0000259" key="1">
    <source>
        <dbReference type="SMART" id="SM00829"/>
    </source>
</evidence>
<protein>
    <submittedName>
        <fullName evidence="2">NADPH:quinone reductase-like Zn-dependent oxidoreductase</fullName>
    </submittedName>
</protein>
<dbReference type="InterPro" id="IPR036291">
    <property type="entry name" value="NAD(P)-bd_dom_sf"/>
</dbReference>
<dbReference type="Gene3D" id="3.40.50.720">
    <property type="entry name" value="NAD(P)-binding Rossmann-like Domain"/>
    <property type="match status" value="1"/>
</dbReference>
<evidence type="ECO:0000313" key="3">
    <source>
        <dbReference type="Proteomes" id="UP000256869"/>
    </source>
</evidence>
<organism evidence="2 3">
    <name type="scientific">Cohnella lupini</name>
    <dbReference type="NCBI Taxonomy" id="1294267"/>
    <lineage>
        <taxon>Bacteria</taxon>
        <taxon>Bacillati</taxon>
        <taxon>Bacillota</taxon>
        <taxon>Bacilli</taxon>
        <taxon>Bacillales</taxon>
        <taxon>Paenibacillaceae</taxon>
        <taxon>Cohnella</taxon>
    </lineage>
</organism>
<evidence type="ECO:0000313" key="2">
    <source>
        <dbReference type="EMBL" id="RED63299.1"/>
    </source>
</evidence>
<dbReference type="PANTHER" id="PTHR44013:SF1">
    <property type="entry name" value="ZINC-TYPE ALCOHOL DEHYDROGENASE-LIKE PROTEIN C16A3.02C"/>
    <property type="match status" value="1"/>
</dbReference>
<dbReference type="Gene3D" id="3.90.180.10">
    <property type="entry name" value="Medium-chain alcohol dehydrogenases, catalytic domain"/>
    <property type="match status" value="1"/>
</dbReference>
<dbReference type="Proteomes" id="UP000256869">
    <property type="component" value="Unassembled WGS sequence"/>
</dbReference>
<dbReference type="SUPFAM" id="SSF50129">
    <property type="entry name" value="GroES-like"/>
    <property type="match status" value="1"/>
</dbReference>
<accession>A0A3D9IP62</accession>
<dbReference type="InterPro" id="IPR020843">
    <property type="entry name" value="ER"/>
</dbReference>
<sequence length="312" mass="33575">MKAVVMVDYGDPTVLQEQELAKPELKETEALVDMYVTTINSGDYLFLSGGFRDIVPLQLPHVLGIEIAGVVREIGEKVTMVKPGDRVIGLTAVGGGYADEVAIDEKALAAIPPMLSFEETVALSGVGLTAWQALFQYGQLKPGHRILIHAGAGAVGHIAVQLAKQHGAYVVATARSDNHEFVRQLGADEVIDYVANDFTRAVSPVDLVLDMVRDGGETERKSYEVLKDGGKLLSLVSPGIGQKPIIRGIEALFVRVAPNGSDWASLIRLVKEQKLKVHIDRIFPFSAEGAAEAHRSSAAGGKKGQMLMAWNR</sequence>
<comment type="caution">
    <text evidence="2">The sequence shown here is derived from an EMBL/GenBank/DDBJ whole genome shotgun (WGS) entry which is preliminary data.</text>
</comment>